<evidence type="ECO:0000256" key="6">
    <source>
        <dbReference type="ARBA" id="ARBA00009320"/>
    </source>
</evidence>
<evidence type="ECO:0000256" key="4">
    <source>
        <dbReference type="ARBA" id="ARBA00004931"/>
    </source>
</evidence>
<sequence length="287" mass="29530">MPWLDGQLHDGPIAPFDLTDRGLLLGDGVFDTALVLNGRVVFEAAHVGRLVGSAAALGFALEPKTVRAAMRAMAEGQTRAALRTTATRGSGPRGLRPPLEPHPRLLASAAPLHGPGSAFAPLSLHLTGIRRNDTSPASRHKTLGYLDAVLAAAEAARVGCDEAMFLNTSGQVACAGTGNLFAVFGEALVTPPLADGVLAGIVRGWILAEAPGLGLSVAERSIGPADLAEADALLVTNSLRLIAPVRALDARSYPGDHPTARRLADALRAAIAAETGRDPAPLGRDLA</sequence>
<evidence type="ECO:0000256" key="10">
    <source>
        <dbReference type="ARBA" id="ARBA00023304"/>
    </source>
</evidence>
<evidence type="ECO:0000256" key="8">
    <source>
        <dbReference type="ARBA" id="ARBA00014472"/>
    </source>
</evidence>
<keyword evidence="9" id="KW-0663">Pyridoxal phosphate</keyword>
<dbReference type="Proteomes" id="UP000008207">
    <property type="component" value="Chromosome"/>
</dbReference>
<accession>B8IU57</accession>
<dbReference type="STRING" id="460265.Mnod_0051"/>
<evidence type="ECO:0000256" key="13">
    <source>
        <dbReference type="ARBA" id="ARBA00049229"/>
    </source>
</evidence>
<comment type="catalytic activity">
    <reaction evidence="12">
        <text>L-isoleucine + 2-oxoglutarate = (S)-3-methyl-2-oxopentanoate + L-glutamate</text>
        <dbReference type="Rhea" id="RHEA:24801"/>
        <dbReference type="ChEBI" id="CHEBI:16810"/>
        <dbReference type="ChEBI" id="CHEBI:29985"/>
        <dbReference type="ChEBI" id="CHEBI:35146"/>
        <dbReference type="ChEBI" id="CHEBI:58045"/>
        <dbReference type="EC" id="2.6.1.42"/>
    </reaction>
</comment>
<evidence type="ECO:0000256" key="5">
    <source>
        <dbReference type="ARBA" id="ARBA00005072"/>
    </source>
</evidence>
<dbReference type="KEGG" id="mno:Mnod_0051"/>
<dbReference type="Pfam" id="PF01063">
    <property type="entry name" value="Aminotran_4"/>
    <property type="match status" value="1"/>
</dbReference>
<comment type="similarity">
    <text evidence="6">Belongs to the class-IV pyridoxal-phosphate-dependent aminotransferase family.</text>
</comment>
<dbReference type="InterPro" id="IPR050571">
    <property type="entry name" value="Class-IV_PLP-Dep_Aminotrnsfr"/>
</dbReference>
<gene>
    <name evidence="14" type="ordered locus">Mnod_0051</name>
</gene>
<dbReference type="HOGENOM" id="CLU_020844_2_0_5"/>
<evidence type="ECO:0000313" key="14">
    <source>
        <dbReference type="EMBL" id="ACL55102.1"/>
    </source>
</evidence>
<keyword evidence="14" id="KW-0808">Transferase</keyword>
<comment type="catalytic activity">
    <reaction evidence="11">
        <text>L-valine + 2-oxoglutarate = 3-methyl-2-oxobutanoate + L-glutamate</text>
        <dbReference type="Rhea" id="RHEA:24813"/>
        <dbReference type="ChEBI" id="CHEBI:11851"/>
        <dbReference type="ChEBI" id="CHEBI:16810"/>
        <dbReference type="ChEBI" id="CHEBI:29985"/>
        <dbReference type="ChEBI" id="CHEBI:57762"/>
        <dbReference type="EC" id="2.6.1.42"/>
    </reaction>
</comment>
<dbReference type="InterPro" id="IPR036038">
    <property type="entry name" value="Aminotransferase-like"/>
</dbReference>
<dbReference type="InterPro" id="IPR001544">
    <property type="entry name" value="Aminotrans_IV"/>
</dbReference>
<comment type="function">
    <text evidence="2">Acts on leucine, isoleucine and valine.</text>
</comment>
<evidence type="ECO:0000313" key="15">
    <source>
        <dbReference type="Proteomes" id="UP000008207"/>
    </source>
</evidence>
<name>B8IU57_METNO</name>
<dbReference type="AlphaFoldDB" id="B8IU57"/>
<evidence type="ECO:0000256" key="2">
    <source>
        <dbReference type="ARBA" id="ARBA00003109"/>
    </source>
</evidence>
<dbReference type="GO" id="GO:0009098">
    <property type="term" value="P:L-leucine biosynthetic process"/>
    <property type="evidence" value="ECO:0007669"/>
    <property type="project" value="TreeGrafter"/>
</dbReference>
<dbReference type="SUPFAM" id="SSF56752">
    <property type="entry name" value="D-aminoacid aminotransferase-like PLP-dependent enzymes"/>
    <property type="match status" value="1"/>
</dbReference>
<evidence type="ECO:0000256" key="9">
    <source>
        <dbReference type="ARBA" id="ARBA00022898"/>
    </source>
</evidence>
<keyword evidence="14" id="KW-0032">Aminotransferase</keyword>
<dbReference type="GO" id="GO:0005829">
    <property type="term" value="C:cytosol"/>
    <property type="evidence" value="ECO:0007669"/>
    <property type="project" value="TreeGrafter"/>
</dbReference>
<dbReference type="InterPro" id="IPR043132">
    <property type="entry name" value="BCAT-like_C"/>
</dbReference>
<evidence type="ECO:0000256" key="11">
    <source>
        <dbReference type="ARBA" id="ARBA00048212"/>
    </source>
</evidence>
<keyword evidence="10" id="KW-0028">Amino-acid biosynthesis</keyword>
<comment type="pathway">
    <text evidence="3">Amino-acid biosynthesis; L-isoleucine biosynthesis; L-isoleucine from 2-oxobutanoate: step 4/4.</text>
</comment>
<comment type="cofactor">
    <cofactor evidence="1">
        <name>pyridoxal 5'-phosphate</name>
        <dbReference type="ChEBI" id="CHEBI:597326"/>
    </cofactor>
</comment>
<keyword evidence="10" id="KW-0100">Branched-chain amino acid biosynthesis</keyword>
<organism evidence="14 15">
    <name type="scientific">Methylobacterium nodulans (strain LMG 21967 / CNCM I-2342 / ORS 2060)</name>
    <dbReference type="NCBI Taxonomy" id="460265"/>
    <lineage>
        <taxon>Bacteria</taxon>
        <taxon>Pseudomonadati</taxon>
        <taxon>Pseudomonadota</taxon>
        <taxon>Alphaproteobacteria</taxon>
        <taxon>Hyphomicrobiales</taxon>
        <taxon>Methylobacteriaceae</taxon>
        <taxon>Methylobacterium</taxon>
    </lineage>
</organism>
<dbReference type="OrthoDB" id="9805628at2"/>
<dbReference type="FunFam" id="3.20.10.10:FF:000002">
    <property type="entry name" value="D-alanine aminotransferase"/>
    <property type="match status" value="1"/>
</dbReference>
<dbReference type="EC" id="2.6.1.42" evidence="7"/>
<dbReference type="Gene3D" id="3.30.470.10">
    <property type="match status" value="1"/>
</dbReference>
<dbReference type="PANTHER" id="PTHR42743:SF11">
    <property type="entry name" value="AMINODEOXYCHORISMATE LYASE"/>
    <property type="match status" value="1"/>
</dbReference>
<keyword evidence="15" id="KW-1185">Reference proteome</keyword>
<dbReference type="InterPro" id="IPR043131">
    <property type="entry name" value="BCAT-like_N"/>
</dbReference>
<dbReference type="GO" id="GO:0009099">
    <property type="term" value="P:L-valine biosynthetic process"/>
    <property type="evidence" value="ECO:0007669"/>
    <property type="project" value="TreeGrafter"/>
</dbReference>
<dbReference type="EMBL" id="CP001349">
    <property type="protein sequence ID" value="ACL55102.1"/>
    <property type="molecule type" value="Genomic_DNA"/>
</dbReference>
<dbReference type="GO" id="GO:0004084">
    <property type="term" value="F:branched-chain-amino-acid transaminase activity"/>
    <property type="evidence" value="ECO:0007669"/>
    <property type="project" value="UniProtKB-EC"/>
</dbReference>
<dbReference type="GO" id="GO:0006532">
    <property type="term" value="P:aspartate biosynthetic process"/>
    <property type="evidence" value="ECO:0007669"/>
    <property type="project" value="TreeGrafter"/>
</dbReference>
<dbReference type="PANTHER" id="PTHR42743">
    <property type="entry name" value="AMINO-ACID AMINOTRANSFERASE"/>
    <property type="match status" value="1"/>
</dbReference>
<dbReference type="eggNOG" id="COG0115">
    <property type="taxonomic scope" value="Bacteria"/>
</dbReference>
<comment type="catalytic activity">
    <reaction evidence="13">
        <text>L-leucine + 2-oxoglutarate = 4-methyl-2-oxopentanoate + L-glutamate</text>
        <dbReference type="Rhea" id="RHEA:18321"/>
        <dbReference type="ChEBI" id="CHEBI:16810"/>
        <dbReference type="ChEBI" id="CHEBI:17865"/>
        <dbReference type="ChEBI" id="CHEBI:29985"/>
        <dbReference type="ChEBI" id="CHEBI:57427"/>
        <dbReference type="EC" id="2.6.1.42"/>
    </reaction>
</comment>
<evidence type="ECO:0000256" key="1">
    <source>
        <dbReference type="ARBA" id="ARBA00001933"/>
    </source>
</evidence>
<proteinExistence type="inferred from homology"/>
<reference evidence="14 15" key="1">
    <citation type="submission" date="2009-01" db="EMBL/GenBank/DDBJ databases">
        <title>Complete sequence of chromosome of Methylobacterium nodulans ORS 2060.</title>
        <authorList>
            <consortium name="US DOE Joint Genome Institute"/>
            <person name="Lucas S."/>
            <person name="Copeland A."/>
            <person name="Lapidus A."/>
            <person name="Glavina del Rio T."/>
            <person name="Dalin E."/>
            <person name="Tice H."/>
            <person name="Bruce D."/>
            <person name="Goodwin L."/>
            <person name="Pitluck S."/>
            <person name="Sims D."/>
            <person name="Brettin T."/>
            <person name="Detter J.C."/>
            <person name="Han C."/>
            <person name="Larimer F."/>
            <person name="Land M."/>
            <person name="Hauser L."/>
            <person name="Kyrpides N."/>
            <person name="Ivanova N."/>
            <person name="Marx C.J."/>
            <person name="Richardson P."/>
        </authorList>
    </citation>
    <scope>NUCLEOTIDE SEQUENCE [LARGE SCALE GENOMIC DNA]</scope>
    <source>
        <strain evidence="15">LMG 21967 / CNCM I-2342 / ORS 2060</strain>
    </source>
</reference>
<dbReference type="Gene3D" id="3.20.10.10">
    <property type="entry name" value="D-amino Acid Aminotransferase, subunit A, domain 2"/>
    <property type="match status" value="1"/>
</dbReference>
<protein>
    <recommendedName>
        <fullName evidence="8">Probable branched-chain-amino-acid aminotransferase</fullName>
        <ecNumber evidence="7">2.6.1.42</ecNumber>
    </recommendedName>
</protein>
<evidence type="ECO:0000256" key="7">
    <source>
        <dbReference type="ARBA" id="ARBA00013053"/>
    </source>
</evidence>
<evidence type="ECO:0000256" key="3">
    <source>
        <dbReference type="ARBA" id="ARBA00004824"/>
    </source>
</evidence>
<comment type="pathway">
    <text evidence="5">Amino-acid biosynthesis; L-leucine biosynthesis; L-leucine from 3-methyl-2-oxobutanoate: step 4/4.</text>
</comment>
<evidence type="ECO:0000256" key="12">
    <source>
        <dbReference type="ARBA" id="ARBA00048798"/>
    </source>
</evidence>
<dbReference type="RefSeq" id="WP_012634341.1">
    <property type="nucleotide sequence ID" value="NC_011894.1"/>
</dbReference>
<comment type="pathway">
    <text evidence="4">Amino-acid biosynthesis; L-valine biosynthesis; L-valine from pyruvate: step 4/4.</text>
</comment>